<dbReference type="EMBL" id="BPQI01000004">
    <property type="protein sequence ID" value="GJD54344.1"/>
    <property type="molecule type" value="Genomic_DNA"/>
</dbReference>
<keyword evidence="5" id="KW-1185">Reference proteome</keyword>
<dbReference type="Proteomes" id="UP000401717">
    <property type="component" value="Unassembled WGS sequence"/>
</dbReference>
<protein>
    <recommendedName>
        <fullName evidence="1">IrrE N-terminal-like domain-containing protein</fullName>
    </recommendedName>
</protein>
<sequence length="298" mass="33494">MASSAGLAPTRWANDLTQLLDLAKAEDRYPVDIEQLILEISRARWPDDPVLGVETQPLKGFEGALVPMRGDPRGWLVICNASANEGRRRFTVAHEAGHYLMHRHLLPADGIYCKVGDLSQRDIRVIEKEADTFAASLLMPLHDMRRQLDPKAKPTLEDLGALAGRYGVSLTALMLRWLEYTERRAVIVVSKDSYVLWSWSSTAAHRTGRFFRTSGPPQPIHEASGAAQPALADRCRAGIRHPPGVWFDEEVEEYTVHATAHERVITILQLDDAVPRLRPREESEPDVVDRFEALGRLR</sequence>
<gene>
    <name evidence="2" type="ORF">IFDJLNFL_0215</name>
    <name evidence="3" type="ORF">MTDSW087_02737</name>
</gene>
<dbReference type="RefSeq" id="WP_144764701.1">
    <property type="nucleotide sequence ID" value="NZ_BPQI01000004.1"/>
</dbReference>
<name>A0A564FXY3_9HYPH</name>
<evidence type="ECO:0000259" key="1">
    <source>
        <dbReference type="Pfam" id="PF06114"/>
    </source>
</evidence>
<dbReference type="PANTHER" id="PTHR43236:SF2">
    <property type="entry name" value="BLL0069 PROTEIN"/>
    <property type="match status" value="1"/>
</dbReference>
<proteinExistence type="predicted"/>
<organism evidence="3 4">
    <name type="scientific">Methylobacterium dankookense</name>
    <dbReference type="NCBI Taxonomy" id="560405"/>
    <lineage>
        <taxon>Bacteria</taxon>
        <taxon>Pseudomonadati</taxon>
        <taxon>Pseudomonadota</taxon>
        <taxon>Alphaproteobacteria</taxon>
        <taxon>Hyphomicrobiales</taxon>
        <taxon>Methylobacteriaceae</taxon>
        <taxon>Methylobacterium</taxon>
    </lineage>
</organism>
<dbReference type="InterPro" id="IPR010359">
    <property type="entry name" value="IrrE_HExxH"/>
</dbReference>
<reference evidence="2" key="2">
    <citation type="journal article" date="2021" name="Front. Microbiol.">
        <title>Comprehensive Comparative Genomics and Phenotyping of Methylobacterium Species.</title>
        <authorList>
            <person name="Alessa O."/>
            <person name="Ogura Y."/>
            <person name="Fujitani Y."/>
            <person name="Takami H."/>
            <person name="Hayashi T."/>
            <person name="Sahin N."/>
            <person name="Tani A."/>
        </authorList>
    </citation>
    <scope>NUCLEOTIDE SEQUENCE</scope>
    <source>
        <strain evidence="2">DSM 22415</strain>
    </source>
</reference>
<evidence type="ECO:0000313" key="2">
    <source>
        <dbReference type="EMBL" id="GJD54344.1"/>
    </source>
</evidence>
<reference evidence="3 4" key="1">
    <citation type="submission" date="2019-06" db="EMBL/GenBank/DDBJ databases">
        <authorList>
            <person name="Rodrigo-Torres L."/>
            <person name="Arahal R. D."/>
            <person name="Lucena T."/>
        </authorList>
    </citation>
    <scope>NUCLEOTIDE SEQUENCE [LARGE SCALE GENOMIC DNA]</scope>
    <source>
        <strain evidence="3 4">SW08-7</strain>
    </source>
</reference>
<dbReference type="PANTHER" id="PTHR43236">
    <property type="entry name" value="ANTITOXIN HIGA1"/>
    <property type="match status" value="1"/>
</dbReference>
<evidence type="ECO:0000313" key="3">
    <source>
        <dbReference type="EMBL" id="VUF13039.1"/>
    </source>
</evidence>
<dbReference type="OrthoDB" id="9794834at2"/>
<dbReference type="Proteomes" id="UP001055303">
    <property type="component" value="Unassembled WGS sequence"/>
</dbReference>
<evidence type="ECO:0000313" key="4">
    <source>
        <dbReference type="Proteomes" id="UP000401717"/>
    </source>
</evidence>
<dbReference type="EMBL" id="CABFVH010000015">
    <property type="protein sequence ID" value="VUF13039.1"/>
    <property type="molecule type" value="Genomic_DNA"/>
</dbReference>
<evidence type="ECO:0000313" key="5">
    <source>
        <dbReference type="Proteomes" id="UP001055303"/>
    </source>
</evidence>
<dbReference type="Gene3D" id="1.10.10.2910">
    <property type="match status" value="1"/>
</dbReference>
<dbReference type="Pfam" id="PF06114">
    <property type="entry name" value="Peptidase_M78"/>
    <property type="match status" value="1"/>
</dbReference>
<feature type="domain" description="IrrE N-terminal-like" evidence="1">
    <location>
        <begin position="53"/>
        <end position="176"/>
    </location>
</feature>
<dbReference type="InterPro" id="IPR052345">
    <property type="entry name" value="Rad_response_metalloprotease"/>
</dbReference>
<reference evidence="2" key="3">
    <citation type="submission" date="2021-08" db="EMBL/GenBank/DDBJ databases">
        <authorList>
            <person name="Tani A."/>
            <person name="Ola A."/>
            <person name="Ogura Y."/>
            <person name="Katsura K."/>
            <person name="Hayashi T."/>
        </authorList>
    </citation>
    <scope>NUCLEOTIDE SEQUENCE</scope>
    <source>
        <strain evidence="2">DSM 22415</strain>
    </source>
</reference>
<accession>A0A564FXY3</accession>
<dbReference type="AlphaFoldDB" id="A0A564FXY3"/>